<evidence type="ECO:0000313" key="1">
    <source>
        <dbReference type="EMBL" id="AKH87451.1"/>
    </source>
</evidence>
<dbReference type="GeneID" id="24405136"/>
<reference evidence="1 2" key="1">
    <citation type="journal article" date="2015" name="Front. Microbiol.">
        <title>The use of phage FCL-2 as an alternative to chemotherapy against columnaris disease in aquaculture.</title>
        <authorList>
            <person name="Laanto E."/>
            <person name="Bamford J.K."/>
            <person name="Ravantti J.J."/>
            <person name="Sundberg L.R."/>
        </authorList>
    </citation>
    <scope>NUCLEOTIDE SEQUENCE [LARGE SCALE GENOMIC DNA]</scope>
</reference>
<dbReference type="EMBL" id="KM873719">
    <property type="protein sequence ID" value="AKH87451.1"/>
    <property type="molecule type" value="Genomic_DNA"/>
</dbReference>
<keyword evidence="2" id="KW-1185">Reference proteome</keyword>
<dbReference type="KEGG" id="vg:24405136"/>
<protein>
    <submittedName>
        <fullName evidence="1">Uncharacterized protein</fullName>
    </submittedName>
</protein>
<evidence type="ECO:0000313" key="2">
    <source>
        <dbReference type="Proteomes" id="UP000030329"/>
    </source>
</evidence>
<name>A0A0F7NJ10_9CAUD</name>
<dbReference type="RefSeq" id="YP_009142775.1">
    <property type="nucleotide sequence ID" value="NC_027125.1"/>
</dbReference>
<organism evidence="1 2">
    <name type="scientific">Flavobacterium phage FCL-2</name>
    <dbReference type="NCBI Taxonomy" id="908819"/>
    <lineage>
        <taxon>Viruses</taxon>
        <taxon>Duplodnaviria</taxon>
        <taxon>Heunggongvirae</taxon>
        <taxon>Uroviricota</taxon>
        <taxon>Caudoviricetes</taxon>
        <taxon>Ficleduovirus</taxon>
        <taxon>Ficleduovirus FCL2</taxon>
    </lineage>
</organism>
<proteinExistence type="predicted"/>
<dbReference type="Proteomes" id="UP000030329">
    <property type="component" value="Segment"/>
</dbReference>
<accession>A0A0F7NJ10</accession>
<sequence>MLKAKKQKFDVPQVTPLMKGDCVCESTCNEYCSNKKQINILGGEDFLKISDYTIVVQKPKNMNPIHIEFNQNYVQPINTKQK</sequence>
<dbReference type="OrthoDB" id="33433at10239"/>